<dbReference type="InterPro" id="IPR011051">
    <property type="entry name" value="RmlC_Cupin_sf"/>
</dbReference>
<keyword evidence="4" id="KW-1185">Reference proteome</keyword>
<dbReference type="CDD" id="cd01535">
    <property type="entry name" value="4RHOD_Repeat_4"/>
    <property type="match status" value="1"/>
</dbReference>
<reference evidence="3 4" key="1">
    <citation type="submission" date="2019-11" db="EMBL/GenBank/DDBJ databases">
        <title>Novel species isolated from a subtropical stream in China.</title>
        <authorList>
            <person name="Lu H."/>
        </authorList>
    </citation>
    <scope>NUCLEOTIDE SEQUENCE [LARGE SCALE GENOMIC DNA]</scope>
    <source>
        <strain evidence="3 4">FT25W</strain>
    </source>
</reference>
<dbReference type="GO" id="GO:0016740">
    <property type="term" value="F:transferase activity"/>
    <property type="evidence" value="ECO:0007669"/>
    <property type="project" value="UniProtKB-KW"/>
</dbReference>
<dbReference type="SMART" id="SM00450">
    <property type="entry name" value="RHOD"/>
    <property type="match status" value="3"/>
</dbReference>
<dbReference type="Gene3D" id="2.60.120.10">
    <property type="entry name" value="Jelly Rolls"/>
    <property type="match status" value="1"/>
</dbReference>
<evidence type="ECO:0000313" key="4">
    <source>
        <dbReference type="Proteomes" id="UP000481037"/>
    </source>
</evidence>
<evidence type="ECO:0000256" key="1">
    <source>
        <dbReference type="ARBA" id="ARBA00022737"/>
    </source>
</evidence>
<dbReference type="Gene3D" id="1.20.5.440">
    <property type="entry name" value="ATP synthase delta/epsilon subunit, C-terminal domain"/>
    <property type="match status" value="1"/>
</dbReference>
<feature type="domain" description="Rhodanese" evidence="2">
    <location>
        <begin position="235"/>
        <end position="325"/>
    </location>
</feature>
<comment type="caution">
    <text evidence="3">The sequence shown here is derived from an EMBL/GenBank/DDBJ whole genome shotgun (WGS) entry which is preliminary data.</text>
</comment>
<gene>
    <name evidence="3" type="ORF">GJ697_22520</name>
</gene>
<feature type="domain" description="Rhodanese" evidence="2">
    <location>
        <begin position="358"/>
        <end position="449"/>
    </location>
</feature>
<keyword evidence="1" id="KW-0677">Repeat</keyword>
<dbReference type="AlphaFoldDB" id="A0A6L5QNX8"/>
<dbReference type="SUPFAM" id="SSF51182">
    <property type="entry name" value="RmlC-like cupins"/>
    <property type="match status" value="1"/>
</dbReference>
<sequence length="747" mass="82482">MNTIPYVVIWDWMCRKTATPQHAARLRKEESTMSEAQQHDLPPRLRHFVNQLDAVIGKDESQIVEQGSAALRELVAHDDWLPPEAAAPHPQFYRQYLLYRDPAARFSVVSFVWGPGQSTPIHDHTVWGLIGLLRGAEVSHDFRRNADGTLARHGEPQRLETGTVVAVSPTLGDIHQVYNAYSDRVSIGIHVYGADIGEVDRHVFTLDGQVKPFRSGYAPQIPFRSYGQVRADLLAGREVALLDVREEDPHAQSHPLFAANFPYGRIEVDAYTKLPRRDAPIVVLDDGEGLALPSALRLHQLGYTNVALLEGGLQGWRDAGGELFRDVNVPSKSFGELVEHERHTPSLSAPEVKALIDQGENIVILDARRYDEYQTMSIPGSISVPGAELALRARELAPDPTTRIIVNCAGRTRSIIGTQSLINAGVPNPVSALRNGTIGWTLAQQQLEHGQSRSYPAASEANRQTAAHDARALADRAGVKRLDRAQLSKLHADRVRTNYFFDIRSPNEYGDGRLLHFRSAPGGQLVQETEQFAPVRGARIVLADSDGVRANLTAHWLKQMNNDVYVVDGLQAADFSVTGAWQDELPPHPAVDEISVDTLAEWLDTAPQQIAVLDFTSGVNYQKRHIPGAWFTLRSQLATALTQLPDGVQRYVLTCGTSLLTRYVAADLRVLTRLPVLVLTGGTAAWLAAGKPVESGATRLASPLIDRYRRPYEGTDNRAEAMQAYLDWEFGLVAQLDKDGTHGFKVI</sequence>
<dbReference type="InterPro" id="IPR051126">
    <property type="entry name" value="Thiosulfate_sulfurtransferase"/>
</dbReference>
<dbReference type="PROSITE" id="PS50206">
    <property type="entry name" value="RHODANESE_3"/>
    <property type="match status" value="4"/>
</dbReference>
<proteinExistence type="predicted"/>
<organism evidence="3 4">
    <name type="scientific">Duganella alba</name>
    <dbReference type="NCBI Taxonomy" id="2666081"/>
    <lineage>
        <taxon>Bacteria</taxon>
        <taxon>Pseudomonadati</taxon>
        <taxon>Pseudomonadota</taxon>
        <taxon>Betaproteobacteria</taxon>
        <taxon>Burkholderiales</taxon>
        <taxon>Oxalobacteraceae</taxon>
        <taxon>Telluria group</taxon>
        <taxon>Duganella</taxon>
    </lineage>
</organism>
<dbReference type="InterPro" id="IPR014710">
    <property type="entry name" value="RmlC-like_jellyroll"/>
</dbReference>
<name>A0A6L5QNX8_9BURK</name>
<dbReference type="InterPro" id="IPR036873">
    <property type="entry name" value="Rhodanese-like_dom_sf"/>
</dbReference>
<dbReference type="CDD" id="cd10548">
    <property type="entry name" value="cupin_CDO"/>
    <property type="match status" value="1"/>
</dbReference>
<dbReference type="EMBL" id="WKJM01000022">
    <property type="protein sequence ID" value="MRX10611.1"/>
    <property type="molecule type" value="Genomic_DNA"/>
</dbReference>
<dbReference type="PANTHER" id="PTHR43855">
    <property type="entry name" value="THIOSULFATE SULFURTRANSFERASE"/>
    <property type="match status" value="1"/>
</dbReference>
<dbReference type="CDD" id="cd01534">
    <property type="entry name" value="4RHOD_Repeat_3"/>
    <property type="match status" value="1"/>
</dbReference>
<dbReference type="Pfam" id="PF00581">
    <property type="entry name" value="Rhodanese"/>
    <property type="match status" value="4"/>
</dbReference>
<evidence type="ECO:0000313" key="3">
    <source>
        <dbReference type="EMBL" id="MRX10611.1"/>
    </source>
</evidence>
<dbReference type="InterPro" id="IPR001763">
    <property type="entry name" value="Rhodanese-like_dom"/>
</dbReference>
<dbReference type="SUPFAM" id="SSF52821">
    <property type="entry name" value="Rhodanese/Cell cycle control phosphatase"/>
    <property type="match status" value="4"/>
</dbReference>
<dbReference type="Proteomes" id="UP000481037">
    <property type="component" value="Unassembled WGS sequence"/>
</dbReference>
<dbReference type="PANTHER" id="PTHR43855:SF1">
    <property type="entry name" value="THIOSULFATE SULFURTRANSFERASE"/>
    <property type="match status" value="1"/>
</dbReference>
<dbReference type="Gene3D" id="3.40.250.10">
    <property type="entry name" value="Rhodanese-like domain"/>
    <property type="match status" value="4"/>
</dbReference>
<evidence type="ECO:0000259" key="2">
    <source>
        <dbReference type="PROSITE" id="PS50206"/>
    </source>
</evidence>
<keyword evidence="3" id="KW-0808">Transferase</keyword>
<accession>A0A6L5QNX8</accession>
<feature type="domain" description="Rhodanese" evidence="2">
    <location>
        <begin position="606"/>
        <end position="695"/>
    </location>
</feature>
<dbReference type="CDD" id="cd01533">
    <property type="entry name" value="4RHOD_Repeat_2"/>
    <property type="match status" value="1"/>
</dbReference>
<protein>
    <submittedName>
        <fullName evidence="3">Rhodanese-related sulfurtransferase</fullName>
    </submittedName>
</protein>
<feature type="domain" description="Rhodanese" evidence="2">
    <location>
        <begin position="502"/>
        <end position="579"/>
    </location>
</feature>